<gene>
    <name evidence="2" type="ORF">AMAG_07422</name>
</gene>
<proteinExistence type="predicted"/>
<evidence type="ECO:0000313" key="3">
    <source>
        <dbReference type="Proteomes" id="UP000054350"/>
    </source>
</evidence>
<name>A0A0L0SI85_ALLM3</name>
<protein>
    <submittedName>
        <fullName evidence="2">Uncharacterized protein</fullName>
    </submittedName>
</protein>
<dbReference type="STRING" id="578462.A0A0L0SI85"/>
<dbReference type="Proteomes" id="UP000054350">
    <property type="component" value="Unassembled WGS sequence"/>
</dbReference>
<reference evidence="3" key="2">
    <citation type="submission" date="2009-11" db="EMBL/GenBank/DDBJ databases">
        <title>The Genome Sequence of Allomyces macrogynus strain ATCC 38327.</title>
        <authorList>
            <consortium name="The Broad Institute Genome Sequencing Platform"/>
            <person name="Russ C."/>
            <person name="Cuomo C."/>
            <person name="Shea T."/>
            <person name="Young S.K."/>
            <person name="Zeng Q."/>
            <person name="Koehrsen M."/>
            <person name="Haas B."/>
            <person name="Borodovsky M."/>
            <person name="Guigo R."/>
            <person name="Alvarado L."/>
            <person name="Berlin A."/>
            <person name="Borenstein D."/>
            <person name="Chen Z."/>
            <person name="Engels R."/>
            <person name="Freedman E."/>
            <person name="Gellesch M."/>
            <person name="Goldberg J."/>
            <person name="Griggs A."/>
            <person name="Gujja S."/>
            <person name="Heiman D."/>
            <person name="Hepburn T."/>
            <person name="Howarth C."/>
            <person name="Jen D."/>
            <person name="Larson L."/>
            <person name="Lewis B."/>
            <person name="Mehta T."/>
            <person name="Park D."/>
            <person name="Pearson M."/>
            <person name="Roberts A."/>
            <person name="Saif S."/>
            <person name="Shenoy N."/>
            <person name="Sisk P."/>
            <person name="Stolte C."/>
            <person name="Sykes S."/>
            <person name="Walk T."/>
            <person name="White J."/>
            <person name="Yandava C."/>
            <person name="Burger G."/>
            <person name="Gray M.W."/>
            <person name="Holland P.W.H."/>
            <person name="King N."/>
            <person name="Lang F.B.F."/>
            <person name="Roger A.J."/>
            <person name="Ruiz-Trillo I."/>
            <person name="Lander E."/>
            <person name="Nusbaum C."/>
        </authorList>
    </citation>
    <scope>NUCLEOTIDE SEQUENCE [LARGE SCALE GENOMIC DNA]</scope>
    <source>
        <strain evidence="3">ATCC 38327</strain>
    </source>
</reference>
<evidence type="ECO:0000313" key="2">
    <source>
        <dbReference type="EMBL" id="KNE62177.1"/>
    </source>
</evidence>
<organism evidence="2 3">
    <name type="scientific">Allomyces macrogynus (strain ATCC 38327)</name>
    <name type="common">Allomyces javanicus var. macrogynus</name>
    <dbReference type="NCBI Taxonomy" id="578462"/>
    <lineage>
        <taxon>Eukaryota</taxon>
        <taxon>Fungi</taxon>
        <taxon>Fungi incertae sedis</taxon>
        <taxon>Blastocladiomycota</taxon>
        <taxon>Blastocladiomycetes</taxon>
        <taxon>Blastocladiales</taxon>
        <taxon>Blastocladiaceae</taxon>
        <taxon>Allomyces</taxon>
    </lineage>
</organism>
<dbReference type="EMBL" id="GG745339">
    <property type="protein sequence ID" value="KNE62177.1"/>
    <property type="molecule type" value="Genomic_DNA"/>
</dbReference>
<keyword evidence="3" id="KW-1185">Reference proteome</keyword>
<dbReference type="OrthoDB" id="10263316at2759"/>
<sequence length="566" mass="60161">MARINEFRQFMGGRELVEEAIKVLDANYDFWMTGLSIGHELLGRPGAPAHGPSHGEQAYLVSRKRQLRTAKAYLDPTVVSSHLEPMAVIGTSVSSSLGHQQKQLLDRLHQLWPDTGVAEPAEMQPDAPPCPPSMTGPESIVLDVTLGTASLSFESVVHEVTGSVVTLYNRGDVAVHFSWERQPPRAFPGSGTTPAPTASASTFYFPVVRGVLLPRSAFDFHVIFKVMRPGVAHHAAKSAVDTILNNAWETLAFRSSLRPFNAAAHRFYQANAEFDILWSPLLVADLTDLHARITHAMQVPATPFSGSIRDLYALTDFLIVVDARKSALHDLNAILVRAPDLSPPRAFHGVRAAVVNLCDAVGDIAVQTRTALAKTLLDRPCTRKFAADAEMHAAADAEAQAALAEAVAAAAAVPGGKNVPGADKKGLDKKGAAVGKDTTKSAAPGGGTGAAAKGAAGKGAKANTCRCGGGWGQGEMYDLHPFKFRNGCATDAHAAEDPSALGLSLTSSVGLPAADAAMDAPETWPPKRHALEQHYREHLHDVVADEVRSALDWIGLLVLGEHSFSD</sequence>
<dbReference type="PANTHER" id="PTHR48421:SF1">
    <property type="entry name" value="MYCBP-ASSOCIATED PROTEIN"/>
    <property type="match status" value="1"/>
</dbReference>
<feature type="compositionally biased region" description="Basic and acidic residues" evidence="1">
    <location>
        <begin position="422"/>
        <end position="431"/>
    </location>
</feature>
<accession>A0A0L0SI85</accession>
<dbReference type="InterPro" id="IPR032707">
    <property type="entry name" value="MYCBPAP"/>
</dbReference>
<reference evidence="2 3" key="1">
    <citation type="submission" date="2009-11" db="EMBL/GenBank/DDBJ databases">
        <title>Annotation of Allomyces macrogynus ATCC 38327.</title>
        <authorList>
            <consortium name="The Broad Institute Genome Sequencing Platform"/>
            <person name="Russ C."/>
            <person name="Cuomo C."/>
            <person name="Burger G."/>
            <person name="Gray M.W."/>
            <person name="Holland P.W.H."/>
            <person name="King N."/>
            <person name="Lang F.B.F."/>
            <person name="Roger A.J."/>
            <person name="Ruiz-Trillo I."/>
            <person name="Young S.K."/>
            <person name="Zeng Q."/>
            <person name="Gargeya S."/>
            <person name="Fitzgerald M."/>
            <person name="Haas B."/>
            <person name="Abouelleil A."/>
            <person name="Alvarado L."/>
            <person name="Arachchi H.M."/>
            <person name="Berlin A."/>
            <person name="Chapman S.B."/>
            <person name="Gearin G."/>
            <person name="Goldberg J."/>
            <person name="Griggs A."/>
            <person name="Gujja S."/>
            <person name="Hansen M."/>
            <person name="Heiman D."/>
            <person name="Howarth C."/>
            <person name="Larimer J."/>
            <person name="Lui A."/>
            <person name="MacDonald P.J.P."/>
            <person name="McCowen C."/>
            <person name="Montmayeur A."/>
            <person name="Murphy C."/>
            <person name="Neiman D."/>
            <person name="Pearson M."/>
            <person name="Priest M."/>
            <person name="Roberts A."/>
            <person name="Saif S."/>
            <person name="Shea T."/>
            <person name="Sisk P."/>
            <person name="Stolte C."/>
            <person name="Sykes S."/>
            <person name="Wortman J."/>
            <person name="Nusbaum C."/>
            <person name="Birren B."/>
        </authorList>
    </citation>
    <scope>NUCLEOTIDE SEQUENCE [LARGE SCALE GENOMIC DNA]</scope>
    <source>
        <strain evidence="2 3">ATCC 38327</strain>
    </source>
</reference>
<dbReference type="PANTHER" id="PTHR48421">
    <property type="entry name" value="MYCBP-ASSOCIATED PROTEIN"/>
    <property type="match status" value="1"/>
</dbReference>
<dbReference type="Pfam" id="PF14646">
    <property type="entry name" value="MYCBPAP"/>
    <property type="match status" value="1"/>
</dbReference>
<feature type="region of interest" description="Disordered" evidence="1">
    <location>
        <begin position="418"/>
        <end position="455"/>
    </location>
</feature>
<dbReference type="AlphaFoldDB" id="A0A0L0SI85"/>
<evidence type="ECO:0000256" key="1">
    <source>
        <dbReference type="SAM" id="MobiDB-lite"/>
    </source>
</evidence>
<dbReference type="VEuPathDB" id="FungiDB:AMAG_07422"/>
<dbReference type="eggNOG" id="ENOG502QT8X">
    <property type="taxonomic scope" value="Eukaryota"/>
</dbReference>